<proteinExistence type="predicted"/>
<organism evidence="1">
    <name type="scientific">marine metagenome</name>
    <dbReference type="NCBI Taxonomy" id="408172"/>
    <lineage>
        <taxon>unclassified sequences</taxon>
        <taxon>metagenomes</taxon>
        <taxon>ecological metagenomes</taxon>
    </lineage>
</organism>
<dbReference type="EMBL" id="UINC01033599">
    <property type="protein sequence ID" value="SVB23133.1"/>
    <property type="molecule type" value="Genomic_DNA"/>
</dbReference>
<evidence type="ECO:0000313" key="1">
    <source>
        <dbReference type="EMBL" id="SVB23133.1"/>
    </source>
</evidence>
<sequence>MGAGGSITARASQGRHILWTRFNVFPEKPNHWLPSFALAFCLPLAEAQLGQAEEAVPPPKPRIVLVEDKSALREFDVDNAKVAEMVTEGMRRLTGRPSAAAAWLSLVTPADTVGIKVNSGPGPIGGTRKAVVDAVVRGLLEARLRPDRIIIWDQSLASLRAAGYDGLAKRHGVRLAGSRDSGWDESVVYESPIVGTLVAGDLDFKRGEENASRKSHLSRLLTGELTRIISVCPLINHNQAGVSGHVVGLVDGSMDNSRRFRLDSSTLSVAVPEILALEDAEQRRYLGDRLVLNITDALFCQYLGQSKCLLHYTTGLGQLRFSTDPVALDVFSIEELKRQRKRLEVDYSPPDSALYKNAALIQLGVSDPARREVVEIFR</sequence>
<accession>A0A382CCX4</accession>
<protein>
    <submittedName>
        <fullName evidence="1">Uncharacterized protein</fullName>
    </submittedName>
</protein>
<name>A0A382CCX4_9ZZZZ</name>
<reference evidence="1" key="1">
    <citation type="submission" date="2018-05" db="EMBL/GenBank/DDBJ databases">
        <authorList>
            <person name="Lanie J.A."/>
            <person name="Ng W.-L."/>
            <person name="Kazmierczak K.M."/>
            <person name="Andrzejewski T.M."/>
            <person name="Davidsen T.M."/>
            <person name="Wayne K.J."/>
            <person name="Tettelin H."/>
            <person name="Glass J.I."/>
            <person name="Rusch D."/>
            <person name="Podicherti R."/>
            <person name="Tsui H.-C.T."/>
            <person name="Winkler M.E."/>
        </authorList>
    </citation>
    <scope>NUCLEOTIDE SEQUENCE</scope>
</reference>
<dbReference type="AlphaFoldDB" id="A0A382CCX4"/>
<gene>
    <name evidence="1" type="ORF">METZ01_LOCUS175987</name>
</gene>